<dbReference type="OrthoDB" id="18193at2759"/>
<proteinExistence type="predicted"/>
<name>A0A2A2JZD3_9BILA</name>
<evidence type="ECO:0000256" key="1">
    <source>
        <dbReference type="SAM" id="MobiDB-lite"/>
    </source>
</evidence>
<feature type="region of interest" description="Disordered" evidence="1">
    <location>
        <begin position="609"/>
        <end position="660"/>
    </location>
</feature>
<dbReference type="InterPro" id="IPR012337">
    <property type="entry name" value="RNaseH-like_sf"/>
</dbReference>
<dbReference type="SUPFAM" id="SSF53098">
    <property type="entry name" value="Ribonuclease H-like"/>
    <property type="match status" value="1"/>
</dbReference>
<dbReference type="GO" id="GO:0008408">
    <property type="term" value="F:3'-5' exonuclease activity"/>
    <property type="evidence" value="ECO:0007669"/>
    <property type="project" value="InterPro"/>
</dbReference>
<evidence type="ECO:0000259" key="2">
    <source>
        <dbReference type="Pfam" id="PF01612"/>
    </source>
</evidence>
<feature type="compositionally biased region" description="Low complexity" evidence="1">
    <location>
        <begin position="1"/>
        <end position="17"/>
    </location>
</feature>
<feature type="compositionally biased region" description="Basic and acidic residues" evidence="1">
    <location>
        <begin position="621"/>
        <end position="655"/>
    </location>
</feature>
<dbReference type="EMBL" id="LIAE01010006">
    <property type="protein sequence ID" value="PAV67003.1"/>
    <property type="molecule type" value="Genomic_DNA"/>
</dbReference>
<protein>
    <recommendedName>
        <fullName evidence="2">3'-5' exonuclease domain-containing protein</fullName>
    </recommendedName>
</protein>
<dbReference type="Gene3D" id="3.30.420.10">
    <property type="entry name" value="Ribonuclease H-like superfamily/Ribonuclease H"/>
    <property type="match status" value="1"/>
</dbReference>
<feature type="compositionally biased region" description="Basic and acidic residues" evidence="1">
    <location>
        <begin position="120"/>
        <end position="137"/>
    </location>
</feature>
<evidence type="ECO:0000313" key="4">
    <source>
        <dbReference type="Proteomes" id="UP000218231"/>
    </source>
</evidence>
<dbReference type="InterPro" id="IPR052408">
    <property type="entry name" value="Exonuclease_MUT-7-like"/>
</dbReference>
<feature type="region of interest" description="Disordered" evidence="1">
    <location>
        <begin position="1"/>
        <end position="22"/>
    </location>
</feature>
<dbReference type="GO" id="GO:0003676">
    <property type="term" value="F:nucleic acid binding"/>
    <property type="evidence" value="ECO:0007669"/>
    <property type="project" value="InterPro"/>
</dbReference>
<feature type="domain" description="3'-5' exonuclease" evidence="2">
    <location>
        <begin position="665"/>
        <end position="714"/>
    </location>
</feature>
<dbReference type="InterPro" id="IPR002562">
    <property type="entry name" value="3'-5'_exonuclease_dom"/>
</dbReference>
<dbReference type="STRING" id="2018661.A0A2A2JZD3"/>
<sequence length="747" mass="85823">MAASSSAMSTSTETGEGPPTSAMSAKELMDVIVESYVHDVTNFYERERGRFVYRELAKKVFDPIQPEKVRDLYVALLDVAARDGPNFRYGIQEFPATLITKSELLLNMIVSYQLMESKPIEDKSDKERQDKSSSNDPKRKKPNKKPPSPRVVLWIPDSCELFERFLRISLIPEHRIWKQIKFILNPTSDRKIFERMAVIFENAVESGAICFTPLVFLMNDSIFSKHIKSPSILRQALYLGKLKATTVESFVMHRSQEFRAECREILRQAELASQDLVKFESDYPKNISLDHVERRQMTLRVFRENVNELMKSLRGELTSDQLINVSWAAAAIKKYSAKTYNEKTWKEEQLYDLIWTVLSQRGKLKKFVCEHLEKVCHDYGAAHYWSRMYPASMDKKHIPFSASVSKVDPLIDIPDSLNFPKEVESINFVTLEQQLHGVSEVLQESIRSNGHVVVGIDAEWSAYLAYSRASILQLAVRNAVFIIDIESKDFEGQNQTTGNKLEWFVQWFFSHEKIIKIGFQFNEDLSQLRAVMRKCSALYEPKSLYCIGKVVVDLLEKTEMRADGGKIKEELFPNLDNGTFPEISNEFVPPEYLDDDEEFLAYGAAAEPSEFGNRTGADESVESKDGERTDGKEREKKKEKEISKSDDTNKPRRPMESPAQRTIQKGLSSLCFQILGHALDKTEQCSVWNRRPLRPLQIRYAAMDAYCILMLYDKCAEWASRLNVGMEHVLDAQTPIKAHLPLLQEFP</sequence>
<dbReference type="Proteomes" id="UP000218231">
    <property type="component" value="Unassembled WGS sequence"/>
</dbReference>
<feature type="region of interest" description="Disordered" evidence="1">
    <location>
        <begin position="120"/>
        <end position="149"/>
    </location>
</feature>
<comment type="caution">
    <text evidence="3">The sequence shown here is derived from an EMBL/GenBank/DDBJ whole genome shotgun (WGS) entry which is preliminary data.</text>
</comment>
<gene>
    <name evidence="3" type="ORF">WR25_18356</name>
</gene>
<reference evidence="3 4" key="1">
    <citation type="journal article" date="2017" name="Curr. Biol.">
        <title>Genome architecture and evolution of a unichromosomal asexual nematode.</title>
        <authorList>
            <person name="Fradin H."/>
            <person name="Zegar C."/>
            <person name="Gutwein M."/>
            <person name="Lucas J."/>
            <person name="Kovtun M."/>
            <person name="Corcoran D."/>
            <person name="Baugh L.R."/>
            <person name="Kiontke K."/>
            <person name="Gunsalus K."/>
            <person name="Fitch D.H."/>
            <person name="Piano F."/>
        </authorList>
    </citation>
    <scope>NUCLEOTIDE SEQUENCE [LARGE SCALE GENOMIC DNA]</scope>
    <source>
        <strain evidence="3">PF1309</strain>
    </source>
</reference>
<dbReference type="PANTHER" id="PTHR47765:SF3">
    <property type="entry name" value="3'-5' EXONUCLEASE DOMAIN-CONTAINING PROTEIN"/>
    <property type="match status" value="1"/>
</dbReference>
<dbReference type="Pfam" id="PF01612">
    <property type="entry name" value="DNA_pol_A_exo1"/>
    <property type="match status" value="1"/>
</dbReference>
<keyword evidence="4" id="KW-1185">Reference proteome</keyword>
<organism evidence="3 4">
    <name type="scientific">Diploscapter pachys</name>
    <dbReference type="NCBI Taxonomy" id="2018661"/>
    <lineage>
        <taxon>Eukaryota</taxon>
        <taxon>Metazoa</taxon>
        <taxon>Ecdysozoa</taxon>
        <taxon>Nematoda</taxon>
        <taxon>Chromadorea</taxon>
        <taxon>Rhabditida</taxon>
        <taxon>Rhabditina</taxon>
        <taxon>Rhabditomorpha</taxon>
        <taxon>Rhabditoidea</taxon>
        <taxon>Rhabditidae</taxon>
        <taxon>Diploscapter</taxon>
    </lineage>
</organism>
<dbReference type="GO" id="GO:0006139">
    <property type="term" value="P:nucleobase-containing compound metabolic process"/>
    <property type="evidence" value="ECO:0007669"/>
    <property type="project" value="InterPro"/>
</dbReference>
<dbReference type="AlphaFoldDB" id="A0A2A2JZD3"/>
<dbReference type="PANTHER" id="PTHR47765">
    <property type="entry name" value="3'-5' EXONUCLEASE DOMAIN-CONTAINING PROTEIN"/>
    <property type="match status" value="1"/>
</dbReference>
<dbReference type="InterPro" id="IPR036397">
    <property type="entry name" value="RNaseH_sf"/>
</dbReference>
<evidence type="ECO:0000313" key="3">
    <source>
        <dbReference type="EMBL" id="PAV67003.1"/>
    </source>
</evidence>
<accession>A0A2A2JZD3</accession>